<evidence type="ECO:0000256" key="8">
    <source>
        <dbReference type="SAM" id="MobiDB-lite"/>
    </source>
</evidence>
<feature type="active site" description="O-(5'-phospho-DNA)-serine intermediate" evidence="6 7">
    <location>
        <position position="9"/>
    </location>
</feature>
<accession>A0A2S6G3V0</accession>
<dbReference type="SMART" id="SM00857">
    <property type="entry name" value="Resolvase"/>
    <property type="match status" value="1"/>
</dbReference>
<evidence type="ECO:0000313" key="12">
    <source>
        <dbReference type="Proteomes" id="UP000239446"/>
    </source>
</evidence>
<organism evidence="11 12">
    <name type="scientific">Marinobacter persicus</name>
    <dbReference type="NCBI Taxonomy" id="930118"/>
    <lineage>
        <taxon>Bacteria</taxon>
        <taxon>Pseudomonadati</taxon>
        <taxon>Pseudomonadota</taxon>
        <taxon>Gammaproteobacteria</taxon>
        <taxon>Pseudomonadales</taxon>
        <taxon>Marinobacteraceae</taxon>
        <taxon>Marinobacter</taxon>
    </lineage>
</organism>
<feature type="domain" description="Resolvase/invertase-type recombinase catalytic" evidence="9">
    <location>
        <begin position="1"/>
        <end position="134"/>
    </location>
</feature>
<dbReference type="InterPro" id="IPR036162">
    <property type="entry name" value="Resolvase-like_N_sf"/>
</dbReference>
<dbReference type="AlphaFoldDB" id="A0A2S6G3V0"/>
<evidence type="ECO:0000256" key="5">
    <source>
        <dbReference type="ARBA" id="ARBA00023172"/>
    </source>
</evidence>
<dbReference type="PANTHER" id="PTHR30461:SF2">
    <property type="entry name" value="SERINE RECOMBINASE PINE-RELATED"/>
    <property type="match status" value="1"/>
</dbReference>
<evidence type="ECO:0000313" key="13">
    <source>
        <dbReference type="Proteomes" id="UP000239648"/>
    </source>
</evidence>
<protein>
    <submittedName>
        <fullName evidence="11">DNA invertase Pin-like site-specific DNA recombinase</fullName>
    </submittedName>
</protein>
<dbReference type="InterPro" id="IPR006118">
    <property type="entry name" value="Recombinase_CS"/>
</dbReference>
<dbReference type="EMBL" id="PTIU01000025">
    <property type="protein sequence ID" value="PPK53760.1"/>
    <property type="molecule type" value="Genomic_DNA"/>
</dbReference>
<gene>
    <name evidence="11" type="ORF">B0H24_102538</name>
    <name evidence="10" type="ORF">BY455_12538</name>
</gene>
<dbReference type="RefSeq" id="WP_104417013.1">
    <property type="nucleotide sequence ID" value="NZ_PTIT01000025.1"/>
</dbReference>
<keyword evidence="2" id="KW-0229">DNA integration</keyword>
<keyword evidence="5" id="KW-0233">DNA recombination</keyword>
<reference evidence="11 12" key="2">
    <citation type="submission" date="2018-02" db="EMBL/GenBank/DDBJ databases">
        <title>Subsurface microbial communities from deep shales in Ohio and West Virginia, USA.</title>
        <authorList>
            <person name="Wrighton K."/>
        </authorList>
    </citation>
    <scope>NUCLEOTIDE SEQUENCE [LARGE SCALE GENOMIC DNA]</scope>
    <source>
        <strain evidence="11 12">UTICA-S1B9</strain>
    </source>
</reference>
<dbReference type="Gene3D" id="1.10.10.60">
    <property type="entry name" value="Homeodomain-like"/>
    <property type="match status" value="1"/>
</dbReference>
<dbReference type="PROSITE" id="PS00397">
    <property type="entry name" value="RECOMBINASES_1"/>
    <property type="match status" value="1"/>
</dbReference>
<evidence type="ECO:0000256" key="1">
    <source>
        <dbReference type="ARBA" id="ARBA00009913"/>
    </source>
</evidence>
<evidence type="ECO:0000313" key="10">
    <source>
        <dbReference type="EMBL" id="PPK50478.1"/>
    </source>
</evidence>
<dbReference type="EMBL" id="PTIT01000025">
    <property type="protein sequence ID" value="PPK50478.1"/>
    <property type="molecule type" value="Genomic_DNA"/>
</dbReference>
<dbReference type="Pfam" id="PF00239">
    <property type="entry name" value="Resolvase"/>
    <property type="match status" value="1"/>
</dbReference>
<evidence type="ECO:0000256" key="4">
    <source>
        <dbReference type="ARBA" id="ARBA00023125"/>
    </source>
</evidence>
<evidence type="ECO:0000256" key="2">
    <source>
        <dbReference type="ARBA" id="ARBA00022908"/>
    </source>
</evidence>
<evidence type="ECO:0000259" key="9">
    <source>
        <dbReference type="PROSITE" id="PS51736"/>
    </source>
</evidence>
<dbReference type="GO" id="GO:0003677">
    <property type="term" value="F:DNA binding"/>
    <property type="evidence" value="ECO:0007669"/>
    <property type="project" value="UniProtKB-KW"/>
</dbReference>
<proteinExistence type="inferred from homology"/>
<dbReference type="PROSITE" id="PS51736">
    <property type="entry name" value="RECOMBINASES_3"/>
    <property type="match status" value="1"/>
</dbReference>
<name>A0A2S6G3V0_9GAMM</name>
<dbReference type="Proteomes" id="UP000239648">
    <property type="component" value="Unassembled WGS sequence"/>
</dbReference>
<dbReference type="OrthoDB" id="9786476at2"/>
<dbReference type="FunFam" id="3.40.50.1390:FF:000001">
    <property type="entry name" value="DNA recombinase"/>
    <property type="match status" value="1"/>
</dbReference>
<dbReference type="PANTHER" id="PTHR30461">
    <property type="entry name" value="DNA-INVERTASE FROM LAMBDOID PROPHAGE"/>
    <property type="match status" value="1"/>
</dbReference>
<evidence type="ECO:0000256" key="3">
    <source>
        <dbReference type="ARBA" id="ARBA00023100"/>
    </source>
</evidence>
<dbReference type="Proteomes" id="UP000239446">
    <property type="component" value="Unassembled WGS sequence"/>
</dbReference>
<evidence type="ECO:0000256" key="6">
    <source>
        <dbReference type="PIRSR" id="PIRSR606118-50"/>
    </source>
</evidence>
<dbReference type="GO" id="GO:0015074">
    <property type="term" value="P:DNA integration"/>
    <property type="evidence" value="ECO:0007669"/>
    <property type="project" value="UniProtKB-KW"/>
</dbReference>
<dbReference type="SUPFAM" id="SSF53041">
    <property type="entry name" value="Resolvase-like"/>
    <property type="match status" value="1"/>
</dbReference>
<dbReference type="InterPro" id="IPR006119">
    <property type="entry name" value="Resolv_N"/>
</dbReference>
<keyword evidence="3" id="KW-0230">DNA invertase</keyword>
<keyword evidence="4" id="KW-0238">DNA-binding</keyword>
<sequence>MIIGYARVSTNDQNPELQVDALEKAGAEQVFQEKFTGTLKERPELPQCLRMLRKGDVLVVWKLDRLARSLKDLVEIVQDLHDRGVGFKSLTESIDTTSSGGRLVFHIFGALAEFEHDLIRERTMAGLQAARARGRKGGRKPSMSDSDVRKAAAMLSDPNITKKEVAEHFSVARGTLNASLQRLESRVGSNRE</sequence>
<dbReference type="GO" id="GO:0000150">
    <property type="term" value="F:DNA strand exchange activity"/>
    <property type="evidence" value="ECO:0007669"/>
    <property type="project" value="UniProtKB-KW"/>
</dbReference>
<dbReference type="CDD" id="cd03768">
    <property type="entry name" value="SR_ResInv"/>
    <property type="match status" value="1"/>
</dbReference>
<evidence type="ECO:0000256" key="7">
    <source>
        <dbReference type="PROSITE-ProRule" id="PRU10137"/>
    </source>
</evidence>
<evidence type="ECO:0000313" key="11">
    <source>
        <dbReference type="EMBL" id="PPK53760.1"/>
    </source>
</evidence>
<keyword evidence="13" id="KW-1185">Reference proteome</keyword>
<dbReference type="Gene3D" id="3.40.50.1390">
    <property type="entry name" value="Resolvase, N-terminal catalytic domain"/>
    <property type="match status" value="1"/>
</dbReference>
<comment type="similarity">
    <text evidence="1">Belongs to the site-specific recombinase resolvase family.</text>
</comment>
<feature type="region of interest" description="Disordered" evidence="8">
    <location>
        <begin position="129"/>
        <end position="149"/>
    </location>
</feature>
<comment type="caution">
    <text evidence="11">The sequence shown here is derived from an EMBL/GenBank/DDBJ whole genome shotgun (WGS) entry which is preliminary data.</text>
</comment>
<dbReference type="PROSITE" id="PS00398">
    <property type="entry name" value="RECOMBINASES_2"/>
    <property type="match status" value="1"/>
</dbReference>
<reference evidence="10 13" key="1">
    <citation type="submission" date="2018-02" db="EMBL/GenBank/DDBJ databases">
        <title>Deep subsurface shale carbon reservoir microbial communities from Ohio and West Virginia, USA.</title>
        <authorList>
            <person name="Wrighton K."/>
        </authorList>
    </citation>
    <scope>NUCLEOTIDE SEQUENCE [LARGE SCALE GENOMIC DNA]</scope>
    <source>
        <strain evidence="10 13">UTICA-S1B6</strain>
    </source>
</reference>
<dbReference type="InterPro" id="IPR050639">
    <property type="entry name" value="SSR_resolvase"/>
</dbReference>